<protein>
    <submittedName>
        <fullName evidence="2">Uncharacterized protein</fullName>
    </submittedName>
</protein>
<sequence length="128" mass="13247">MRSDRRSSARQTQVIAARPPAVPAAPAQEAPLTIRTTGTRAQLNAPQRATSLTGSGDLRDGTGTAGSPRTGSYYNAVVDLGSPPGGTYGGRAGHCHPRHAPACSGERSRHRTAVRAPGGLIVPWAVEE</sequence>
<gene>
    <name evidence="2" type="ORF">GCM10010211_64030</name>
</gene>
<feature type="region of interest" description="Disordered" evidence="1">
    <location>
        <begin position="1"/>
        <end position="71"/>
    </location>
</feature>
<organism evidence="2 3">
    <name type="scientific">Streptomyces albospinus</name>
    <dbReference type="NCBI Taxonomy" id="285515"/>
    <lineage>
        <taxon>Bacteria</taxon>
        <taxon>Bacillati</taxon>
        <taxon>Actinomycetota</taxon>
        <taxon>Actinomycetes</taxon>
        <taxon>Kitasatosporales</taxon>
        <taxon>Streptomycetaceae</taxon>
        <taxon>Streptomyces</taxon>
    </lineage>
</organism>
<evidence type="ECO:0000313" key="2">
    <source>
        <dbReference type="EMBL" id="GGU88731.1"/>
    </source>
</evidence>
<name>A0ABQ2VLK3_9ACTN</name>
<accession>A0ABQ2VLK3</accession>
<evidence type="ECO:0000256" key="1">
    <source>
        <dbReference type="SAM" id="MobiDB-lite"/>
    </source>
</evidence>
<feature type="compositionally biased region" description="Low complexity" evidence="1">
    <location>
        <begin position="16"/>
        <end position="31"/>
    </location>
</feature>
<dbReference type="EMBL" id="BMRP01000032">
    <property type="protein sequence ID" value="GGU88731.1"/>
    <property type="molecule type" value="Genomic_DNA"/>
</dbReference>
<keyword evidence="3" id="KW-1185">Reference proteome</keyword>
<evidence type="ECO:0000313" key="3">
    <source>
        <dbReference type="Proteomes" id="UP000654471"/>
    </source>
</evidence>
<proteinExistence type="predicted"/>
<reference evidence="3" key="1">
    <citation type="journal article" date="2019" name="Int. J. Syst. Evol. Microbiol.">
        <title>The Global Catalogue of Microorganisms (GCM) 10K type strain sequencing project: providing services to taxonomists for standard genome sequencing and annotation.</title>
        <authorList>
            <consortium name="The Broad Institute Genomics Platform"/>
            <consortium name="The Broad Institute Genome Sequencing Center for Infectious Disease"/>
            <person name="Wu L."/>
            <person name="Ma J."/>
        </authorList>
    </citation>
    <scope>NUCLEOTIDE SEQUENCE [LARGE SCALE GENOMIC DNA]</scope>
    <source>
        <strain evidence="3">JCM 3399</strain>
    </source>
</reference>
<comment type="caution">
    <text evidence="2">The sequence shown here is derived from an EMBL/GenBank/DDBJ whole genome shotgun (WGS) entry which is preliminary data.</text>
</comment>
<feature type="compositionally biased region" description="Polar residues" evidence="1">
    <location>
        <begin position="34"/>
        <end position="54"/>
    </location>
</feature>
<dbReference type="Proteomes" id="UP000654471">
    <property type="component" value="Unassembled WGS sequence"/>
</dbReference>